<gene>
    <name evidence="1" type="ORF">RD792_017136</name>
</gene>
<dbReference type="EMBL" id="JAYDYQ010002688">
    <property type="protein sequence ID" value="KAK4477871.1"/>
    <property type="molecule type" value="Genomic_DNA"/>
</dbReference>
<dbReference type="Proteomes" id="UP001291926">
    <property type="component" value="Unassembled WGS sequence"/>
</dbReference>
<protein>
    <submittedName>
        <fullName evidence="1">Uncharacterized protein</fullName>
    </submittedName>
</protein>
<organism evidence="1 2">
    <name type="scientific">Penstemon davidsonii</name>
    <dbReference type="NCBI Taxonomy" id="160366"/>
    <lineage>
        <taxon>Eukaryota</taxon>
        <taxon>Viridiplantae</taxon>
        <taxon>Streptophyta</taxon>
        <taxon>Embryophyta</taxon>
        <taxon>Tracheophyta</taxon>
        <taxon>Spermatophyta</taxon>
        <taxon>Magnoliopsida</taxon>
        <taxon>eudicotyledons</taxon>
        <taxon>Gunneridae</taxon>
        <taxon>Pentapetalae</taxon>
        <taxon>asterids</taxon>
        <taxon>lamiids</taxon>
        <taxon>Lamiales</taxon>
        <taxon>Plantaginaceae</taxon>
        <taxon>Cheloneae</taxon>
        <taxon>Penstemon</taxon>
    </lineage>
</organism>
<keyword evidence="2" id="KW-1185">Reference proteome</keyword>
<name>A0ABR0CL59_9LAMI</name>
<evidence type="ECO:0000313" key="1">
    <source>
        <dbReference type="EMBL" id="KAK4477871.1"/>
    </source>
</evidence>
<proteinExistence type="predicted"/>
<comment type="caution">
    <text evidence="1">The sequence shown here is derived from an EMBL/GenBank/DDBJ whole genome shotgun (WGS) entry which is preliminary data.</text>
</comment>
<accession>A0ABR0CL59</accession>
<sequence length="167" mass="18941">MSTTREKCKDQSCTIESTLISNSSIESFENIEAAGSLMDVKYDHQSQNCSTRALPKLLFAEWLSLDQFQFGIINSENNNYKNITTTTNYNDNQLLQSTSNSSLMINSEGISPKSNMMISPDDDHDMHPSPFEFEDMISFESALLDYCFPGDDDFNVNSCEDIVYMMK</sequence>
<evidence type="ECO:0000313" key="2">
    <source>
        <dbReference type="Proteomes" id="UP001291926"/>
    </source>
</evidence>
<reference evidence="1 2" key="1">
    <citation type="journal article" date="2023" name="bioRxiv">
        <title>Genome report: Whole genome sequence and annotation of Penstemon davidsonii.</title>
        <authorList>
            <person name="Ostevik K.L."/>
            <person name="Alabady M."/>
            <person name="Zhang M."/>
            <person name="Rausher M.D."/>
        </authorList>
    </citation>
    <scope>NUCLEOTIDE SEQUENCE [LARGE SCALE GENOMIC DNA]</scope>
    <source>
        <strain evidence="1">DNT005</strain>
        <tissue evidence="1">Whole leaf</tissue>
    </source>
</reference>